<keyword evidence="1" id="KW-0812">Transmembrane</keyword>
<proteinExistence type="predicted"/>
<keyword evidence="1" id="KW-0472">Membrane</keyword>
<name>A0A3P6GCU1_BRAOL</name>
<dbReference type="EMBL" id="LR031880">
    <property type="protein sequence ID" value="VDD63280.1"/>
    <property type="molecule type" value="Genomic_DNA"/>
</dbReference>
<keyword evidence="1" id="KW-1133">Transmembrane helix</keyword>
<organism evidence="2">
    <name type="scientific">Brassica oleracea</name>
    <name type="common">Wild cabbage</name>
    <dbReference type="NCBI Taxonomy" id="3712"/>
    <lineage>
        <taxon>Eukaryota</taxon>
        <taxon>Viridiplantae</taxon>
        <taxon>Streptophyta</taxon>
        <taxon>Embryophyta</taxon>
        <taxon>Tracheophyta</taxon>
        <taxon>Spermatophyta</taxon>
        <taxon>Magnoliopsida</taxon>
        <taxon>eudicotyledons</taxon>
        <taxon>Gunneridae</taxon>
        <taxon>Pentapetalae</taxon>
        <taxon>rosids</taxon>
        <taxon>malvids</taxon>
        <taxon>Brassicales</taxon>
        <taxon>Brassicaceae</taxon>
        <taxon>Brassiceae</taxon>
        <taxon>Brassica</taxon>
    </lineage>
</organism>
<sequence>MKSARLKHFHKDNWFHVPLIAAFNMLDLVGKSMTAVFMLQGMRKSLLVVALLLC</sequence>
<protein>
    <submittedName>
        <fullName evidence="2">Uncharacterized protein</fullName>
    </submittedName>
</protein>
<evidence type="ECO:0000313" key="2">
    <source>
        <dbReference type="EMBL" id="VDD63280.1"/>
    </source>
</evidence>
<feature type="transmembrane region" description="Helical" evidence="1">
    <location>
        <begin position="20"/>
        <end position="39"/>
    </location>
</feature>
<accession>A0A3P6GCU1</accession>
<evidence type="ECO:0000256" key="1">
    <source>
        <dbReference type="SAM" id="Phobius"/>
    </source>
</evidence>
<gene>
    <name evidence="2" type="ORF">BOLC6T38733H</name>
</gene>
<reference evidence="2" key="1">
    <citation type="submission" date="2018-11" db="EMBL/GenBank/DDBJ databases">
        <authorList>
            <consortium name="Genoscope - CEA"/>
            <person name="William W."/>
        </authorList>
    </citation>
    <scope>NUCLEOTIDE SEQUENCE</scope>
</reference>
<dbReference type="AlphaFoldDB" id="A0A3P6GCU1"/>